<keyword evidence="7" id="KW-1185">Reference proteome</keyword>
<evidence type="ECO:0000256" key="2">
    <source>
        <dbReference type="ARBA" id="ARBA00022679"/>
    </source>
</evidence>
<dbReference type="InterPro" id="IPR017508">
    <property type="entry name" value="HipA_N1"/>
</dbReference>
<evidence type="ECO:0000313" key="7">
    <source>
        <dbReference type="Proteomes" id="UP000479226"/>
    </source>
</evidence>
<dbReference type="Pfam" id="PF07804">
    <property type="entry name" value="HipA_C"/>
    <property type="match status" value="1"/>
</dbReference>
<dbReference type="InterPro" id="IPR012893">
    <property type="entry name" value="HipA-like_C"/>
</dbReference>
<dbReference type="Proteomes" id="UP000479226">
    <property type="component" value="Unassembled WGS sequence"/>
</dbReference>
<dbReference type="NCBIfam" id="TIGR03071">
    <property type="entry name" value="couple_hipA"/>
    <property type="match status" value="1"/>
</dbReference>
<dbReference type="PANTHER" id="PTHR37419">
    <property type="entry name" value="SERINE/THREONINE-PROTEIN KINASE TOXIN HIPA"/>
    <property type="match status" value="1"/>
</dbReference>
<organism evidence="6 7">
    <name type="scientific">Arthrobacter silviterrae</name>
    <dbReference type="NCBI Taxonomy" id="2026658"/>
    <lineage>
        <taxon>Bacteria</taxon>
        <taxon>Bacillati</taxon>
        <taxon>Actinomycetota</taxon>
        <taxon>Actinomycetes</taxon>
        <taxon>Micrococcales</taxon>
        <taxon>Micrococcaceae</taxon>
        <taxon>Arthrobacter</taxon>
    </lineage>
</organism>
<feature type="domain" description="HipA N-terminal subdomain 1" evidence="5">
    <location>
        <begin position="15"/>
        <end position="112"/>
    </location>
</feature>
<gene>
    <name evidence="6" type="ORF">G6N77_01895</name>
</gene>
<name>A0ABX0D947_9MICC</name>
<dbReference type="EMBL" id="JAAKZI010000002">
    <property type="protein sequence ID" value="NGN82221.1"/>
    <property type="molecule type" value="Genomic_DNA"/>
</dbReference>
<accession>A0ABX0D947</accession>
<sequence>MKNPEDAKRIHHAVVYKKGRAAATLTRHAGVGVVFSYLPAYLSSGGPAIASTLPVLDVPVTLGHGSVPAFFAGLLPEGERLAKLRWAVKTTITDEFSLLLAAGLNPVGDVQIVPAGEPLAKLPPLLAVTKTMGGIRFADFAAVPGPVDESSLAGFQDKVTASYVHDKDPSRAYILKFNDGSHARQVETEHLLLTKARKLGIPVAAARLVHDGAGQAALLVSRFDRSPAGPLAVEDGAQLLGLPPSRKYGVPTEAVAAAIVAPCPARLLAARNVFLQFLFGWLTGNGNLHAKNISVVQHAGGEWFVAPAYDLQCTLAAEIEQGLAAGVPGGIVTELTDGDPSRDPGMALPLGGSAGSRTALARNDWLRFGRTLHLPERLSAKCIDKALAASALTPAELPFGREVSAAVVRVLDTRRAAMAAQPRHNGVLLTN</sequence>
<dbReference type="Pfam" id="PF13657">
    <property type="entry name" value="Couple_hipA"/>
    <property type="match status" value="1"/>
</dbReference>
<feature type="domain" description="HipA-like C-terminal" evidence="4">
    <location>
        <begin position="150"/>
        <end position="386"/>
    </location>
</feature>
<reference evidence="6 7" key="1">
    <citation type="submission" date="2020-02" db="EMBL/GenBank/DDBJ databases">
        <title>Genome sequence of the type strain DSM 27180 of Arthrobacter silviterrae.</title>
        <authorList>
            <person name="Gao J."/>
            <person name="Sun J."/>
        </authorList>
    </citation>
    <scope>NUCLEOTIDE SEQUENCE [LARGE SCALE GENOMIC DNA]</scope>
    <source>
        <strain evidence="6 7">DSM 27180</strain>
    </source>
</reference>
<evidence type="ECO:0000256" key="3">
    <source>
        <dbReference type="ARBA" id="ARBA00022777"/>
    </source>
</evidence>
<keyword evidence="3" id="KW-0418">Kinase</keyword>
<protein>
    <submittedName>
        <fullName evidence="6">Type II toxin-antitoxin system HipA family toxin</fullName>
    </submittedName>
</protein>
<evidence type="ECO:0000256" key="1">
    <source>
        <dbReference type="ARBA" id="ARBA00010164"/>
    </source>
</evidence>
<dbReference type="PANTHER" id="PTHR37419:SF1">
    <property type="entry name" value="SERINE_THREONINE-PROTEIN KINASE TOXIN HIPA"/>
    <property type="match status" value="1"/>
</dbReference>
<dbReference type="InterPro" id="IPR052028">
    <property type="entry name" value="HipA_Ser/Thr_kinase"/>
</dbReference>
<keyword evidence="2" id="KW-0808">Transferase</keyword>
<proteinExistence type="inferred from homology"/>
<evidence type="ECO:0000313" key="6">
    <source>
        <dbReference type="EMBL" id="NGN82221.1"/>
    </source>
</evidence>
<comment type="similarity">
    <text evidence="1">Belongs to the HipA Ser/Thr kinase family.</text>
</comment>
<comment type="caution">
    <text evidence="6">The sequence shown here is derived from an EMBL/GenBank/DDBJ whole genome shotgun (WGS) entry which is preliminary data.</text>
</comment>
<evidence type="ECO:0000259" key="5">
    <source>
        <dbReference type="Pfam" id="PF13657"/>
    </source>
</evidence>
<dbReference type="RefSeq" id="WP_165180319.1">
    <property type="nucleotide sequence ID" value="NZ_JAAKZI010000002.1"/>
</dbReference>
<evidence type="ECO:0000259" key="4">
    <source>
        <dbReference type="Pfam" id="PF07804"/>
    </source>
</evidence>